<keyword evidence="1" id="KW-0472">Membrane</keyword>
<sequence>MSEEPTTPKELSVRSLTGLVLSAGLAVVGLFILPVFRSFGLAFRPAFWLVLAIEAVALAGVVISVLTLHRQRTLD</sequence>
<name>A0A1H2TA68_HALVA</name>
<feature type="transmembrane region" description="Helical" evidence="1">
    <location>
        <begin position="46"/>
        <end position="68"/>
    </location>
</feature>
<keyword evidence="1" id="KW-0812">Transmembrane</keyword>
<gene>
    <name evidence="2" type="ORF">SAMN05443574_103120</name>
</gene>
<evidence type="ECO:0000256" key="1">
    <source>
        <dbReference type="SAM" id="Phobius"/>
    </source>
</evidence>
<dbReference type="GeneID" id="64821438"/>
<evidence type="ECO:0000313" key="2">
    <source>
        <dbReference type="EMBL" id="SDW40781.1"/>
    </source>
</evidence>
<evidence type="ECO:0000313" key="3">
    <source>
        <dbReference type="Proteomes" id="UP000182573"/>
    </source>
</evidence>
<protein>
    <submittedName>
        <fullName evidence="2">Uncharacterized protein</fullName>
    </submittedName>
</protein>
<dbReference type="RefSeq" id="WP_004514988.1">
    <property type="nucleotide sequence ID" value="NZ_FNOF01000003.1"/>
</dbReference>
<dbReference type="EMBL" id="FNOF01000003">
    <property type="protein sequence ID" value="SDW40781.1"/>
    <property type="molecule type" value="Genomic_DNA"/>
</dbReference>
<feature type="transmembrane region" description="Helical" evidence="1">
    <location>
        <begin position="12"/>
        <end position="34"/>
    </location>
</feature>
<proteinExistence type="predicted"/>
<dbReference type="Proteomes" id="UP000182573">
    <property type="component" value="Unassembled WGS sequence"/>
</dbReference>
<organism evidence="2 3">
    <name type="scientific">Haloarcula vallismortis</name>
    <name type="common">Halobacterium vallismortis</name>
    <dbReference type="NCBI Taxonomy" id="28442"/>
    <lineage>
        <taxon>Archaea</taxon>
        <taxon>Methanobacteriati</taxon>
        <taxon>Methanobacteriota</taxon>
        <taxon>Stenosarchaea group</taxon>
        <taxon>Halobacteria</taxon>
        <taxon>Halobacteriales</taxon>
        <taxon>Haloarculaceae</taxon>
        <taxon>Haloarcula</taxon>
    </lineage>
</organism>
<dbReference type="AlphaFoldDB" id="A0A1H2TA68"/>
<keyword evidence="1" id="KW-1133">Transmembrane helix</keyword>
<reference evidence="2 3" key="1">
    <citation type="submission" date="2016-10" db="EMBL/GenBank/DDBJ databases">
        <authorList>
            <person name="de Groot N.N."/>
        </authorList>
    </citation>
    <scope>NUCLEOTIDE SEQUENCE [LARGE SCALE GENOMIC DNA]</scope>
    <source>
        <strain evidence="2 3">DSM 3756</strain>
    </source>
</reference>
<accession>A0A1H2TA68</accession>